<proteinExistence type="predicted"/>
<reference evidence="1 2" key="1">
    <citation type="submission" date="2024-02" db="EMBL/GenBank/DDBJ databases">
        <title>First draft genome assembly of two strains of Seiridium cardinale.</title>
        <authorList>
            <person name="Emiliani G."/>
            <person name="Scali E."/>
        </authorList>
    </citation>
    <scope>NUCLEOTIDE SEQUENCE [LARGE SCALE GENOMIC DNA]</scope>
    <source>
        <strain evidence="1 2">BM-138-000479</strain>
    </source>
</reference>
<sequence>MLPYQYIPWLIAPVSGLNITIYQPNATLAPDPLPPPGASSASEEIIAQFNELSRSTTWNLVEKIKFEGDTFEPEGIVRLGPDRYVVSAGEYLEPTVKYNGTINGTDRSAGAGFAHMMVFDGRGQRVADASISAAGSLEYHNGGIEYDGAHLWATLSQYRPNTTGTLVRLDPATLEPEAVLAVADHQGGVVHDLSTHTLLTLNWGGRDASLWDLGYRPSALPDATAPRATVRNPSHYVDYQDCKFLGQSRYYGFRSVMICSGIADLSGTSIGGLALVDMRTMVPLAEVPLTMTSELGALVTKNPMDVALVDGKMRVYFLPDERNSTLYAYEAA</sequence>
<evidence type="ECO:0000313" key="2">
    <source>
        <dbReference type="Proteomes" id="UP001465668"/>
    </source>
</evidence>
<gene>
    <name evidence="1" type="ORF">SCAR479_10612</name>
</gene>
<comment type="caution">
    <text evidence="1">The sequence shown here is derived from an EMBL/GenBank/DDBJ whole genome shotgun (WGS) entry which is preliminary data.</text>
</comment>
<dbReference type="EMBL" id="JARVKM010000058">
    <property type="protein sequence ID" value="KAK9772742.1"/>
    <property type="molecule type" value="Genomic_DNA"/>
</dbReference>
<accession>A0ABR2XG73</accession>
<evidence type="ECO:0000313" key="1">
    <source>
        <dbReference type="EMBL" id="KAK9772742.1"/>
    </source>
</evidence>
<dbReference type="Proteomes" id="UP001465668">
    <property type="component" value="Unassembled WGS sequence"/>
</dbReference>
<protein>
    <submittedName>
        <fullName evidence="1">Uncharacterized protein</fullName>
    </submittedName>
</protein>
<keyword evidence="2" id="KW-1185">Reference proteome</keyword>
<name>A0ABR2XG73_9PEZI</name>
<dbReference type="InterPro" id="IPR046312">
    <property type="entry name" value="DUF6454"/>
</dbReference>
<organism evidence="1 2">
    <name type="scientific">Seiridium cardinale</name>
    <dbReference type="NCBI Taxonomy" id="138064"/>
    <lineage>
        <taxon>Eukaryota</taxon>
        <taxon>Fungi</taxon>
        <taxon>Dikarya</taxon>
        <taxon>Ascomycota</taxon>
        <taxon>Pezizomycotina</taxon>
        <taxon>Sordariomycetes</taxon>
        <taxon>Xylariomycetidae</taxon>
        <taxon>Amphisphaeriales</taxon>
        <taxon>Sporocadaceae</taxon>
        <taxon>Seiridium</taxon>
    </lineage>
</organism>
<dbReference type="Pfam" id="PF20055">
    <property type="entry name" value="DUF6454"/>
    <property type="match status" value="1"/>
</dbReference>